<gene>
    <name evidence="2" type="ORF">CR513_29747</name>
</gene>
<feature type="region of interest" description="Disordered" evidence="1">
    <location>
        <begin position="33"/>
        <end position="56"/>
    </location>
</feature>
<proteinExistence type="predicted"/>
<sequence>MKVQPIFSCYDFDEQKKVRVVILEFSGLEAWNDNDQSDQENKRNHDGDGSGVHDDINKTIGRVREGNMIYPNIRGSKYGDGVVVTHYPQPKVGVGVLNHATIFGYNFLDANSMDDDIAHVLHGEATAILDLHIRTMTLNGLVRGNQKLLPQLNYHVTLEYNP</sequence>
<keyword evidence="3" id="KW-1185">Reference proteome</keyword>
<evidence type="ECO:0000313" key="2">
    <source>
        <dbReference type="EMBL" id="RDX88638.1"/>
    </source>
</evidence>
<reference evidence="2" key="1">
    <citation type="submission" date="2018-05" db="EMBL/GenBank/DDBJ databases">
        <title>Draft genome of Mucuna pruriens seed.</title>
        <authorList>
            <person name="Nnadi N.E."/>
            <person name="Vos R."/>
            <person name="Hasami M.H."/>
            <person name="Devisetty U.K."/>
            <person name="Aguiy J.C."/>
        </authorList>
    </citation>
    <scope>NUCLEOTIDE SEQUENCE [LARGE SCALE GENOMIC DNA]</scope>
    <source>
        <strain evidence="2">JCA_2017</strain>
    </source>
</reference>
<feature type="compositionally biased region" description="Basic and acidic residues" evidence="1">
    <location>
        <begin position="39"/>
        <end position="56"/>
    </location>
</feature>
<evidence type="ECO:0000256" key="1">
    <source>
        <dbReference type="SAM" id="MobiDB-lite"/>
    </source>
</evidence>
<comment type="caution">
    <text evidence="2">The sequence shown here is derived from an EMBL/GenBank/DDBJ whole genome shotgun (WGS) entry which is preliminary data.</text>
</comment>
<evidence type="ECO:0000313" key="3">
    <source>
        <dbReference type="Proteomes" id="UP000257109"/>
    </source>
</evidence>
<dbReference type="Proteomes" id="UP000257109">
    <property type="component" value="Unassembled WGS sequence"/>
</dbReference>
<dbReference type="AlphaFoldDB" id="A0A371GDI4"/>
<accession>A0A371GDI4</accession>
<organism evidence="2 3">
    <name type="scientific">Mucuna pruriens</name>
    <name type="common">Velvet bean</name>
    <name type="synonym">Dolichos pruriens</name>
    <dbReference type="NCBI Taxonomy" id="157652"/>
    <lineage>
        <taxon>Eukaryota</taxon>
        <taxon>Viridiplantae</taxon>
        <taxon>Streptophyta</taxon>
        <taxon>Embryophyta</taxon>
        <taxon>Tracheophyta</taxon>
        <taxon>Spermatophyta</taxon>
        <taxon>Magnoliopsida</taxon>
        <taxon>eudicotyledons</taxon>
        <taxon>Gunneridae</taxon>
        <taxon>Pentapetalae</taxon>
        <taxon>rosids</taxon>
        <taxon>fabids</taxon>
        <taxon>Fabales</taxon>
        <taxon>Fabaceae</taxon>
        <taxon>Papilionoideae</taxon>
        <taxon>50 kb inversion clade</taxon>
        <taxon>NPAAA clade</taxon>
        <taxon>indigoferoid/millettioid clade</taxon>
        <taxon>Phaseoleae</taxon>
        <taxon>Mucuna</taxon>
    </lineage>
</organism>
<name>A0A371GDI4_MUCPR</name>
<feature type="non-terminal residue" evidence="2">
    <location>
        <position position="1"/>
    </location>
</feature>
<protein>
    <submittedName>
        <fullName evidence="2">Uncharacterized protein</fullName>
    </submittedName>
</protein>
<dbReference type="EMBL" id="QJKJ01005884">
    <property type="protein sequence ID" value="RDX88638.1"/>
    <property type="molecule type" value="Genomic_DNA"/>
</dbReference>